<feature type="binding site" evidence="9">
    <location>
        <position position="222"/>
    </location>
    <ligand>
        <name>Mn(2+)</name>
        <dbReference type="ChEBI" id="CHEBI:29035"/>
    </ligand>
</feature>
<evidence type="ECO:0000256" key="4">
    <source>
        <dbReference type="ARBA" id="ARBA00022801"/>
    </source>
</evidence>
<dbReference type="EMBL" id="CP060096">
    <property type="protein sequence ID" value="QSZ27552.1"/>
    <property type="molecule type" value="Genomic_DNA"/>
</dbReference>
<dbReference type="Proteomes" id="UP000671913">
    <property type="component" value="Chromosome"/>
</dbReference>
<dbReference type="NCBIfam" id="TIGR00287">
    <property type="entry name" value="cas1"/>
    <property type="match status" value="1"/>
</dbReference>
<dbReference type="PANTHER" id="PTHR43219">
    <property type="entry name" value="CRISPR-ASSOCIATED ENDONUCLEASE CAS1"/>
    <property type="match status" value="1"/>
</dbReference>
<dbReference type="Pfam" id="PF01867">
    <property type="entry name" value="Cas_Cas1"/>
    <property type="match status" value="1"/>
</dbReference>
<dbReference type="Gene3D" id="3.100.10.20">
    <property type="entry name" value="CRISPR-associated endonuclease Cas1, N-terminal domain"/>
    <property type="match status" value="1"/>
</dbReference>
<organism evidence="10 11">
    <name type="scientific">Aceticella autotrophica</name>
    <dbReference type="NCBI Taxonomy" id="2755338"/>
    <lineage>
        <taxon>Bacteria</taxon>
        <taxon>Bacillati</taxon>
        <taxon>Bacillota</taxon>
        <taxon>Clostridia</taxon>
        <taxon>Thermoanaerobacterales</taxon>
        <taxon>Thermoanaerobacteraceae</taxon>
        <taxon>Aceticella</taxon>
    </lineage>
</organism>
<keyword evidence="5 9" id="KW-0460">Magnesium</keyword>
<accession>A0A975GAX4</accession>
<dbReference type="KEGG" id="aaut:ACETAC_01100"/>
<dbReference type="InterPro" id="IPR042211">
    <property type="entry name" value="CRISPR-assoc_Cas1_N"/>
</dbReference>
<evidence type="ECO:0000256" key="9">
    <source>
        <dbReference type="HAMAP-Rule" id="MF_01470"/>
    </source>
</evidence>
<protein>
    <recommendedName>
        <fullName evidence="9">CRISPR-associated endonuclease Cas1</fullName>
        <ecNumber evidence="9">3.1.-.-</ecNumber>
    </recommendedName>
</protein>
<evidence type="ECO:0000313" key="11">
    <source>
        <dbReference type="Proteomes" id="UP000671913"/>
    </source>
</evidence>
<feature type="binding site" evidence="9">
    <location>
        <position position="237"/>
    </location>
    <ligand>
        <name>Mn(2+)</name>
        <dbReference type="ChEBI" id="CHEBI:29035"/>
    </ligand>
</feature>
<gene>
    <name evidence="10" type="primary">cas1b</name>
    <name evidence="9" type="synonym">cas1</name>
    <name evidence="10" type="ORF">ACETAC_01100</name>
</gene>
<dbReference type="HAMAP" id="MF_01470">
    <property type="entry name" value="Cas1"/>
    <property type="match status" value="1"/>
</dbReference>
<evidence type="ECO:0000256" key="7">
    <source>
        <dbReference type="ARBA" id="ARBA00023125"/>
    </source>
</evidence>
<keyword evidence="7 9" id="KW-0238">DNA-binding</keyword>
<dbReference type="GO" id="GO:0051607">
    <property type="term" value="P:defense response to virus"/>
    <property type="evidence" value="ECO:0007669"/>
    <property type="project" value="UniProtKB-UniRule"/>
</dbReference>
<keyword evidence="6 9" id="KW-0051">Antiviral defense</keyword>
<evidence type="ECO:0000256" key="5">
    <source>
        <dbReference type="ARBA" id="ARBA00022842"/>
    </source>
</evidence>
<evidence type="ECO:0000256" key="1">
    <source>
        <dbReference type="ARBA" id="ARBA00022722"/>
    </source>
</evidence>
<evidence type="ECO:0000256" key="3">
    <source>
        <dbReference type="ARBA" id="ARBA00022759"/>
    </source>
</evidence>
<dbReference type="GO" id="GO:0043571">
    <property type="term" value="P:maintenance of CRISPR repeat elements"/>
    <property type="evidence" value="ECO:0007669"/>
    <property type="project" value="UniProtKB-UniRule"/>
</dbReference>
<dbReference type="AlphaFoldDB" id="A0A975GAX4"/>
<dbReference type="InterPro" id="IPR002729">
    <property type="entry name" value="CRISPR-assoc_Cas1"/>
</dbReference>
<keyword evidence="3 9" id="KW-0255">Endonuclease</keyword>
<feature type="binding site" evidence="9">
    <location>
        <position position="156"/>
    </location>
    <ligand>
        <name>Mn(2+)</name>
        <dbReference type="ChEBI" id="CHEBI:29035"/>
    </ligand>
</feature>
<dbReference type="Gene3D" id="1.20.120.920">
    <property type="entry name" value="CRISPR-associated endonuclease Cas1, C-terminal domain"/>
    <property type="match status" value="1"/>
</dbReference>
<keyword evidence="11" id="KW-1185">Reference proteome</keyword>
<keyword evidence="1 9" id="KW-0540">Nuclease</keyword>
<comment type="function">
    <text evidence="9">CRISPR (clustered regularly interspaced short palindromic repeat), is an adaptive immune system that provides protection against mobile genetic elements (viruses, transposable elements and conjugative plasmids). CRISPR clusters contain spacers, sequences complementary to antecedent mobile elements, and target invading nucleic acids. CRISPR clusters are transcribed and processed into CRISPR RNA (crRNA). Acts as a dsDNA endonuclease. Involved in the integration of spacer DNA into the CRISPR cassette.</text>
</comment>
<comment type="cofactor">
    <cofactor evidence="9">
        <name>Mg(2+)</name>
        <dbReference type="ChEBI" id="CHEBI:18420"/>
    </cofactor>
    <cofactor evidence="9">
        <name>Mn(2+)</name>
        <dbReference type="ChEBI" id="CHEBI:29035"/>
    </cofactor>
</comment>
<comment type="similarity">
    <text evidence="9">Belongs to the CRISPR-associated endonuclease Cas1 family.</text>
</comment>
<dbReference type="NCBIfam" id="TIGR03641">
    <property type="entry name" value="cas1_HMARI"/>
    <property type="match status" value="1"/>
</dbReference>
<keyword evidence="4 9" id="KW-0378">Hydrolase</keyword>
<evidence type="ECO:0000313" key="10">
    <source>
        <dbReference type="EMBL" id="QSZ27552.1"/>
    </source>
</evidence>
<name>A0A975GAX4_9THEO</name>
<dbReference type="InterPro" id="IPR019858">
    <property type="entry name" value="CRISPR-assoc_Cas1_HMARI/TNEAP"/>
</dbReference>
<dbReference type="CDD" id="cd09722">
    <property type="entry name" value="Cas1_I-B"/>
    <property type="match status" value="1"/>
</dbReference>
<dbReference type="GO" id="GO:0003677">
    <property type="term" value="F:DNA binding"/>
    <property type="evidence" value="ECO:0007669"/>
    <property type="project" value="UniProtKB-KW"/>
</dbReference>
<evidence type="ECO:0000256" key="6">
    <source>
        <dbReference type="ARBA" id="ARBA00023118"/>
    </source>
</evidence>
<keyword evidence="8 9" id="KW-0464">Manganese</keyword>
<proteinExistence type="inferred from homology"/>
<dbReference type="GO" id="GO:0046872">
    <property type="term" value="F:metal ion binding"/>
    <property type="evidence" value="ECO:0007669"/>
    <property type="project" value="UniProtKB-UniRule"/>
</dbReference>
<keyword evidence="2 9" id="KW-0479">Metal-binding</keyword>
<evidence type="ECO:0000256" key="8">
    <source>
        <dbReference type="ARBA" id="ARBA00023211"/>
    </source>
</evidence>
<reference evidence="10" key="1">
    <citation type="submission" date="2020-08" db="EMBL/GenBank/DDBJ databases">
        <title>Genomic insights into the carbon and energy metabolism of the first obligate autotrophic acetogenic bacterium Aceticella autotrophica gen. nov., sp. nov.</title>
        <authorList>
            <person name="Toshchakov S.V."/>
            <person name="Elcheninov A.G."/>
            <person name="Kublanov I.V."/>
            <person name="Frolov E.N."/>
            <person name="Lebedinsky A.V."/>
        </authorList>
    </citation>
    <scope>NUCLEOTIDE SEQUENCE</scope>
    <source>
        <strain evidence="10">3443-3Ac</strain>
    </source>
</reference>
<dbReference type="GO" id="GO:0004520">
    <property type="term" value="F:DNA endonuclease activity"/>
    <property type="evidence" value="ECO:0007669"/>
    <property type="project" value="InterPro"/>
</dbReference>
<dbReference type="GO" id="GO:0016787">
    <property type="term" value="F:hydrolase activity"/>
    <property type="evidence" value="ECO:0007669"/>
    <property type="project" value="UniProtKB-KW"/>
</dbReference>
<dbReference type="EC" id="3.1.-.-" evidence="9"/>
<evidence type="ECO:0000256" key="2">
    <source>
        <dbReference type="ARBA" id="ARBA00022723"/>
    </source>
</evidence>
<dbReference type="PANTHER" id="PTHR43219:SF1">
    <property type="entry name" value="CRISPR-ASSOCIATED ENDONUCLEASE CAS1"/>
    <property type="match status" value="1"/>
</dbReference>
<dbReference type="InterPro" id="IPR042206">
    <property type="entry name" value="CRISPR-assoc_Cas1_C"/>
</dbReference>
<comment type="subunit">
    <text evidence="9">Homodimer, forms a heterotetramer with a Cas2 homodimer.</text>
</comment>
<dbReference type="RefSeq" id="WP_284680255.1">
    <property type="nucleotide sequence ID" value="NZ_CP060096.1"/>
</dbReference>
<sequence>MKKSIYIFSDGELHRKDNTLFFEGENGRKFIPVENTSEIMIFGEVSLNKRFLEFISQSEIILHFFNYYGYYVGSYYPREHLNSGYMILKQAEHYNDDNKRLYLAQKFIEGAYKNIRQVLKYYQNRDKDLEDIIYCIEKLGELINGTLSVNELMAIEGNIREYYYKSFDVILNNRDFEFDVRSKRPPKNSLNTLISFGNSLMYTTVLSEIYKTHLAPRIGYLHSTNFRRFSLNLDIAEIFKPIIIDRVIFSVVSKNMIKKDDFDDNAEGLILKERGKKIFIEEYVSKLTTTIKHRTIGNNVSYRRLIRLELYKLEKHLMEEQGYEPFLAQW</sequence>